<sequence>MLELCQDIVRVSNKTPTTALIVQQYCGAACATNLESIGYIAFGVLEQVNTFT</sequence>
<gene>
    <name evidence="1" type="ORF">M404DRAFT_999257</name>
</gene>
<reference evidence="1 2" key="1">
    <citation type="submission" date="2014-04" db="EMBL/GenBank/DDBJ databases">
        <authorList>
            <consortium name="DOE Joint Genome Institute"/>
            <person name="Kuo A."/>
            <person name="Kohler A."/>
            <person name="Costa M.D."/>
            <person name="Nagy L.G."/>
            <person name="Floudas D."/>
            <person name="Copeland A."/>
            <person name="Barry K.W."/>
            <person name="Cichocki N."/>
            <person name="Veneault-Fourrey C."/>
            <person name="LaButti K."/>
            <person name="Lindquist E.A."/>
            <person name="Lipzen A."/>
            <person name="Lundell T."/>
            <person name="Morin E."/>
            <person name="Murat C."/>
            <person name="Sun H."/>
            <person name="Tunlid A."/>
            <person name="Henrissat B."/>
            <person name="Grigoriev I.V."/>
            <person name="Hibbett D.S."/>
            <person name="Martin F."/>
            <person name="Nordberg H.P."/>
            <person name="Cantor M.N."/>
            <person name="Hua S.X."/>
        </authorList>
    </citation>
    <scope>NUCLEOTIDE SEQUENCE [LARGE SCALE GENOMIC DNA]</scope>
    <source>
        <strain evidence="1 2">Marx 270</strain>
    </source>
</reference>
<keyword evidence="2" id="KW-1185">Reference proteome</keyword>
<dbReference type="EMBL" id="KN831964">
    <property type="protein sequence ID" value="KIO06035.1"/>
    <property type="molecule type" value="Genomic_DNA"/>
</dbReference>
<evidence type="ECO:0000313" key="1">
    <source>
        <dbReference type="EMBL" id="KIO06035.1"/>
    </source>
</evidence>
<evidence type="ECO:0000313" key="2">
    <source>
        <dbReference type="Proteomes" id="UP000054217"/>
    </source>
</evidence>
<organism evidence="1 2">
    <name type="scientific">Pisolithus tinctorius Marx 270</name>
    <dbReference type="NCBI Taxonomy" id="870435"/>
    <lineage>
        <taxon>Eukaryota</taxon>
        <taxon>Fungi</taxon>
        <taxon>Dikarya</taxon>
        <taxon>Basidiomycota</taxon>
        <taxon>Agaricomycotina</taxon>
        <taxon>Agaricomycetes</taxon>
        <taxon>Agaricomycetidae</taxon>
        <taxon>Boletales</taxon>
        <taxon>Sclerodermatineae</taxon>
        <taxon>Pisolithaceae</taxon>
        <taxon>Pisolithus</taxon>
    </lineage>
</organism>
<dbReference type="AlphaFoldDB" id="A0A0C3NYX7"/>
<accession>A0A0C3NYX7</accession>
<protein>
    <submittedName>
        <fullName evidence="1">Uncharacterized protein</fullName>
    </submittedName>
</protein>
<feature type="non-terminal residue" evidence="1">
    <location>
        <position position="52"/>
    </location>
</feature>
<reference evidence="2" key="2">
    <citation type="submission" date="2015-01" db="EMBL/GenBank/DDBJ databases">
        <title>Evolutionary Origins and Diversification of the Mycorrhizal Mutualists.</title>
        <authorList>
            <consortium name="DOE Joint Genome Institute"/>
            <consortium name="Mycorrhizal Genomics Consortium"/>
            <person name="Kohler A."/>
            <person name="Kuo A."/>
            <person name="Nagy L.G."/>
            <person name="Floudas D."/>
            <person name="Copeland A."/>
            <person name="Barry K.W."/>
            <person name="Cichocki N."/>
            <person name="Veneault-Fourrey C."/>
            <person name="LaButti K."/>
            <person name="Lindquist E.A."/>
            <person name="Lipzen A."/>
            <person name="Lundell T."/>
            <person name="Morin E."/>
            <person name="Murat C."/>
            <person name="Riley R."/>
            <person name="Ohm R."/>
            <person name="Sun H."/>
            <person name="Tunlid A."/>
            <person name="Henrissat B."/>
            <person name="Grigoriev I.V."/>
            <person name="Hibbett D.S."/>
            <person name="Martin F."/>
        </authorList>
    </citation>
    <scope>NUCLEOTIDE SEQUENCE [LARGE SCALE GENOMIC DNA]</scope>
    <source>
        <strain evidence="2">Marx 270</strain>
    </source>
</reference>
<proteinExistence type="predicted"/>
<dbReference type="HOGENOM" id="CLU_3093119_0_0_1"/>
<dbReference type="InParanoid" id="A0A0C3NYX7"/>
<dbReference type="Proteomes" id="UP000054217">
    <property type="component" value="Unassembled WGS sequence"/>
</dbReference>
<name>A0A0C3NYX7_PISTI</name>